<dbReference type="AlphaFoldDB" id="K0CJJ2"/>
<protein>
    <submittedName>
        <fullName evidence="1">Uncharacterized protein</fullName>
    </submittedName>
</protein>
<name>K0CJJ2_ALCDB</name>
<proteinExistence type="predicted"/>
<evidence type="ECO:0000313" key="2">
    <source>
        <dbReference type="Proteomes" id="UP000006286"/>
    </source>
</evidence>
<dbReference type="Proteomes" id="UP000006286">
    <property type="component" value="Chromosome"/>
</dbReference>
<dbReference type="EMBL" id="CP003466">
    <property type="protein sequence ID" value="AFT71917.1"/>
    <property type="molecule type" value="Genomic_DNA"/>
</dbReference>
<dbReference type="HOGENOM" id="CLU_2120183_0_0_6"/>
<keyword evidence="2" id="KW-1185">Reference proteome</keyword>
<organism evidence="1 2">
    <name type="scientific">Alcanivorax dieselolei (strain DSM 16502 / CGMCC 1.3690 / MCCC 1A00001 / B-5)</name>
    <name type="common">Alloalcanivorax dieselolei</name>
    <dbReference type="NCBI Taxonomy" id="930169"/>
    <lineage>
        <taxon>Bacteria</taxon>
        <taxon>Pseudomonadati</taxon>
        <taxon>Pseudomonadota</taxon>
        <taxon>Gammaproteobacteria</taxon>
        <taxon>Oceanospirillales</taxon>
        <taxon>Alcanivoracaceae</taxon>
        <taxon>Alloalcanivorax</taxon>
    </lineage>
</organism>
<dbReference type="KEGG" id="adi:B5T_03653"/>
<evidence type="ECO:0000313" key="1">
    <source>
        <dbReference type="EMBL" id="AFT71917.1"/>
    </source>
</evidence>
<dbReference type="OrthoDB" id="4350884at2"/>
<dbReference type="PATRIC" id="fig|930169.3.peg.3606"/>
<dbReference type="STRING" id="930169.B5T_03653"/>
<accession>K0CJJ2</accession>
<dbReference type="RefSeq" id="WP_014995976.1">
    <property type="nucleotide sequence ID" value="NC_018691.1"/>
</dbReference>
<dbReference type="eggNOG" id="ENOG50343FP">
    <property type="taxonomic scope" value="Bacteria"/>
</dbReference>
<gene>
    <name evidence="1" type="ordered locus">B5T_03653</name>
</gene>
<sequence>MLHLVYIMRPTVHARTHQKEFWEWVRAREQWFYDGLDMAQNPRWYVHTIGQHVHCIEHSVAFLDEAAWGTYRAEVHQRAKEPAWEERRVEQDKWWDIIDARLMNEVKMEHS</sequence>
<reference evidence="1 2" key="1">
    <citation type="journal article" date="2012" name="J. Bacteriol.">
        <title>Complete genome sequence of Alcanivorax dieselolei type strain B5.</title>
        <authorList>
            <person name="Lai Q."/>
            <person name="Li W."/>
            <person name="Shao Z."/>
        </authorList>
    </citation>
    <scope>NUCLEOTIDE SEQUENCE [LARGE SCALE GENOMIC DNA]</scope>
    <source>
        <strain evidence="2">DSM 16502 / CGMCC 1.3690 / B-5</strain>
    </source>
</reference>